<evidence type="ECO:0000313" key="1">
    <source>
        <dbReference type="EMBL" id="GFS71965.1"/>
    </source>
</evidence>
<proteinExistence type="predicted"/>
<gene>
    <name evidence="1" type="ORF">NPIL_109291</name>
</gene>
<reference evidence="1" key="1">
    <citation type="submission" date="2020-08" db="EMBL/GenBank/DDBJ databases">
        <title>Multicomponent nature underlies the extraordinary mechanical properties of spider dragline silk.</title>
        <authorList>
            <person name="Kono N."/>
            <person name="Nakamura H."/>
            <person name="Mori M."/>
            <person name="Yoshida Y."/>
            <person name="Ohtoshi R."/>
            <person name="Malay A.D."/>
            <person name="Moran D.A.P."/>
            <person name="Tomita M."/>
            <person name="Numata K."/>
            <person name="Arakawa K."/>
        </authorList>
    </citation>
    <scope>NUCLEOTIDE SEQUENCE</scope>
</reference>
<dbReference type="Proteomes" id="UP000887013">
    <property type="component" value="Unassembled WGS sequence"/>
</dbReference>
<name>A0A8X6MQ90_NEPPI</name>
<protein>
    <submittedName>
        <fullName evidence="1">Uncharacterized protein</fullName>
    </submittedName>
</protein>
<keyword evidence="2" id="KW-1185">Reference proteome</keyword>
<comment type="caution">
    <text evidence="1">The sequence shown here is derived from an EMBL/GenBank/DDBJ whole genome shotgun (WGS) entry which is preliminary data.</text>
</comment>
<dbReference type="AlphaFoldDB" id="A0A8X6MQ90"/>
<sequence>MIEGRRQGRHPQSVHEVPCFPIQFKSPCSCAILSSPKQSRRWSEFIIPDLQMEHMMVSRTTILFSCSSRPSWPVINLKWATASYFSLNL</sequence>
<evidence type="ECO:0000313" key="2">
    <source>
        <dbReference type="Proteomes" id="UP000887013"/>
    </source>
</evidence>
<dbReference type="EMBL" id="BMAW01000990">
    <property type="protein sequence ID" value="GFS71965.1"/>
    <property type="molecule type" value="Genomic_DNA"/>
</dbReference>
<accession>A0A8X6MQ90</accession>
<organism evidence="1 2">
    <name type="scientific">Nephila pilipes</name>
    <name type="common">Giant wood spider</name>
    <name type="synonym">Nephila maculata</name>
    <dbReference type="NCBI Taxonomy" id="299642"/>
    <lineage>
        <taxon>Eukaryota</taxon>
        <taxon>Metazoa</taxon>
        <taxon>Ecdysozoa</taxon>
        <taxon>Arthropoda</taxon>
        <taxon>Chelicerata</taxon>
        <taxon>Arachnida</taxon>
        <taxon>Araneae</taxon>
        <taxon>Araneomorphae</taxon>
        <taxon>Entelegynae</taxon>
        <taxon>Araneoidea</taxon>
        <taxon>Nephilidae</taxon>
        <taxon>Nephila</taxon>
    </lineage>
</organism>